<dbReference type="Pfam" id="PF00640">
    <property type="entry name" value="PID"/>
    <property type="match status" value="1"/>
</dbReference>
<evidence type="ECO:0000256" key="3">
    <source>
        <dbReference type="SAM" id="Coils"/>
    </source>
</evidence>
<dbReference type="Gene3D" id="1.10.472.80">
    <property type="entry name" value="Ypt/Rab-GAP domain of gyp1p, domain 3"/>
    <property type="match status" value="1"/>
</dbReference>
<feature type="coiled-coil region" evidence="3">
    <location>
        <begin position="837"/>
        <end position="917"/>
    </location>
</feature>
<dbReference type="PROSITE" id="PS01179">
    <property type="entry name" value="PID"/>
    <property type="match status" value="1"/>
</dbReference>
<evidence type="ECO:0000256" key="4">
    <source>
        <dbReference type="SAM" id="MobiDB-lite"/>
    </source>
</evidence>
<dbReference type="OrthoDB" id="295078at2759"/>
<dbReference type="PROSITE" id="PS50086">
    <property type="entry name" value="TBC_RABGAP"/>
    <property type="match status" value="1"/>
</dbReference>
<feature type="domain" description="Rab-GAP TBC" evidence="6">
    <location>
        <begin position="564"/>
        <end position="750"/>
    </location>
</feature>
<dbReference type="InterPro" id="IPR050302">
    <property type="entry name" value="Rab_GAP_TBC_domain"/>
</dbReference>
<dbReference type="FunFam" id="2.30.29.30:FF:000366">
    <property type="entry name" value="Uncharacterized protein, isoform B"/>
    <property type="match status" value="1"/>
</dbReference>
<dbReference type="Gene3D" id="1.10.8.270">
    <property type="entry name" value="putative rabgap domain of human tbc1 domain family member 14 like domains"/>
    <property type="match status" value="1"/>
</dbReference>
<dbReference type="Pfam" id="PF00566">
    <property type="entry name" value="RabGAP-TBC"/>
    <property type="match status" value="1"/>
</dbReference>
<dbReference type="InterPro" id="IPR006020">
    <property type="entry name" value="PTB/PI_dom"/>
</dbReference>
<feature type="region of interest" description="Disordered" evidence="4">
    <location>
        <begin position="1050"/>
        <end position="1072"/>
    </location>
</feature>
<dbReference type="GO" id="GO:0031267">
    <property type="term" value="F:small GTPase binding"/>
    <property type="evidence" value="ECO:0007669"/>
    <property type="project" value="TreeGrafter"/>
</dbReference>
<feature type="region of interest" description="Disordered" evidence="4">
    <location>
        <begin position="1"/>
        <end position="37"/>
    </location>
</feature>
<evidence type="ECO:0000259" key="6">
    <source>
        <dbReference type="PROSITE" id="PS50086"/>
    </source>
</evidence>
<dbReference type="PANTHER" id="PTHR47219:SF9">
    <property type="entry name" value="GTPASE ACTIVATING PROTEIN AND CENTROSOME-ASSOCIATED, ISOFORM B"/>
    <property type="match status" value="1"/>
</dbReference>
<evidence type="ECO:0000256" key="2">
    <source>
        <dbReference type="ARBA" id="ARBA00023054"/>
    </source>
</evidence>
<keyword evidence="8" id="KW-1185">Reference proteome</keyword>
<dbReference type="SMART" id="SM00164">
    <property type="entry name" value="TBC"/>
    <property type="match status" value="1"/>
</dbReference>
<dbReference type="Pfam" id="PF12473">
    <property type="entry name" value="DUF3694"/>
    <property type="match status" value="1"/>
</dbReference>
<feature type="domain" description="PID" evidence="5">
    <location>
        <begin position="132"/>
        <end position="254"/>
    </location>
</feature>
<organism evidence="7 8">
    <name type="scientific">Callosobruchus maculatus</name>
    <name type="common">Southern cowpea weevil</name>
    <name type="synonym">Pulse bruchid</name>
    <dbReference type="NCBI Taxonomy" id="64391"/>
    <lineage>
        <taxon>Eukaryota</taxon>
        <taxon>Metazoa</taxon>
        <taxon>Ecdysozoa</taxon>
        <taxon>Arthropoda</taxon>
        <taxon>Hexapoda</taxon>
        <taxon>Insecta</taxon>
        <taxon>Pterygota</taxon>
        <taxon>Neoptera</taxon>
        <taxon>Endopterygota</taxon>
        <taxon>Coleoptera</taxon>
        <taxon>Polyphaga</taxon>
        <taxon>Cucujiformia</taxon>
        <taxon>Chrysomeloidea</taxon>
        <taxon>Chrysomelidae</taxon>
        <taxon>Bruchinae</taxon>
        <taxon>Bruchini</taxon>
        <taxon>Callosobruchus</taxon>
    </lineage>
</organism>
<proteinExistence type="predicted"/>
<name>A0A653DEU9_CALMS</name>
<dbReference type="SUPFAM" id="SSF50729">
    <property type="entry name" value="PH domain-like"/>
    <property type="match status" value="1"/>
</dbReference>
<feature type="coiled-coil region" evidence="3">
    <location>
        <begin position="949"/>
        <end position="990"/>
    </location>
</feature>
<dbReference type="FunFam" id="1.10.8.270:FF:000001">
    <property type="entry name" value="TBC1 domain family member 1"/>
    <property type="match status" value="1"/>
</dbReference>
<dbReference type="InterPro" id="IPR000195">
    <property type="entry name" value="Rab-GAP-TBC_dom"/>
</dbReference>
<keyword evidence="1" id="KW-0343">GTPase activation</keyword>
<dbReference type="Gene3D" id="1.10.10.750">
    <property type="entry name" value="Ypt/Rab-GAP domain of gyp1p, domain 1"/>
    <property type="match status" value="1"/>
</dbReference>
<feature type="compositionally biased region" description="Polar residues" evidence="4">
    <location>
        <begin position="1"/>
        <end position="15"/>
    </location>
</feature>
<dbReference type="AlphaFoldDB" id="A0A653DEU9"/>
<dbReference type="SMART" id="SM00462">
    <property type="entry name" value="PTB"/>
    <property type="match status" value="1"/>
</dbReference>
<dbReference type="Gene3D" id="2.30.29.30">
    <property type="entry name" value="Pleckstrin-homology domain (PH domain)/Phosphotyrosine-binding domain (PTB)"/>
    <property type="match status" value="1"/>
</dbReference>
<evidence type="ECO:0000313" key="7">
    <source>
        <dbReference type="EMBL" id="VEN58729.1"/>
    </source>
</evidence>
<dbReference type="CDD" id="cd01211">
    <property type="entry name" value="PTB_Rab6GAP"/>
    <property type="match status" value="1"/>
</dbReference>
<sequence>MEDSLSVKSNESIATSEEFDFIGDKPGASKTPTLDFKNGDLNELTNALTEVLQEPDNNMNDNSNMTITNVLVEEGKKAGQNVFCGSPVEPGKDPLSLDGLSPTEKQDSMKPVTSSEDEGSNVDQECTIFSGVTYLGAAAINAPKSEAEIQRNMAILNEQSTEQGIKVSISVPSSSQGLVVLYDANTNSVISRYEIQRILFYARGQVEGAEAGCFAFTWSHGDTQESAIFQCHVFRCDISEAVSRVSSCFAKAFQRVPRSMSSSVASAADLMMGCVSSISEPRTLMYVFEVNLEIKEEDGKGSFNTVGKDKNGFKLKTNLQKQICLVIKQVSETGSQLFIERCFGLLVAAGRHVKHSDMQLLEMEEQVGSNTTTSQERNCTIISATWDPTEASFEPLNTETSKDVKQYMTVAVDLVIRGIREPVRFLIETPVRVYVQNERNFWYFQRKTLTQQFYLNLKEVVSDLNDIYYEVLNMESSGELDRNLLNLNLKNFSSLIPSPSITSIDTLTPKEEYYSDGDEPLLSGTGLVSKDCSEDVLESWAEVLGRWKSTKQRPRQLAGLVRLGVPEALRGEVWQRLAGVEEGAEIMESYRVLITKESNCENVIQRDIARTFPAHDFFKEAGGLGQDSLYRVSKAYSVYDSEVGYCQGLSFLAATLLLHMPEEQAFCVLVKLMYDYRLRDLYKDGFDNLYLRLYQLNRLMEEHLDALWTHFESHHVETHMFASQWFLTLFTARFPLYFVFHIIDVFLLQGVDTLFQVALALLMWCKKDLLQLDFEGILKYFRVSLPKKCRSEEAAKQLIKLACSIKVKKLKKYEADFIALKDSWEIISLDSEAVEHKENEASEVEQLRMTVSRYEEERKLMMDEISQLKDMLKREVNQADTDKKTNSAMINDYKLIRQRLDAQLRTVKAELEDIKTKITSCEKCTEFLKKDEKDPLRGSGDPIKGEERIRELELELAQTKLALVEAECRNQNLTHQLRAAEIELQTAKNSWPPWLSKTLTSIKEVANKKDFPNFNVSQPGLPNATPTFVSHINAVRRESVPIRTDRIAENRRDSAPSVIKDSHSCTSLKTQH</sequence>
<dbReference type="InterPro" id="IPR035969">
    <property type="entry name" value="Rab-GAP_TBC_sf"/>
</dbReference>
<dbReference type="PANTHER" id="PTHR47219">
    <property type="entry name" value="RAB GTPASE-ACTIVATING PROTEIN 1-LIKE"/>
    <property type="match status" value="1"/>
</dbReference>
<feature type="region of interest" description="Disordered" evidence="4">
    <location>
        <begin position="86"/>
        <end position="121"/>
    </location>
</feature>
<dbReference type="InterPro" id="IPR011993">
    <property type="entry name" value="PH-like_dom_sf"/>
</dbReference>
<dbReference type="Proteomes" id="UP000410492">
    <property type="component" value="Unassembled WGS sequence"/>
</dbReference>
<dbReference type="GO" id="GO:0005096">
    <property type="term" value="F:GTPase activator activity"/>
    <property type="evidence" value="ECO:0007669"/>
    <property type="project" value="UniProtKB-KW"/>
</dbReference>
<dbReference type="EMBL" id="CAACVG010011730">
    <property type="protein sequence ID" value="VEN58729.1"/>
    <property type="molecule type" value="Genomic_DNA"/>
</dbReference>
<dbReference type="SUPFAM" id="SSF47923">
    <property type="entry name" value="Ypt/Rab-GAP domain of gyp1p"/>
    <property type="match status" value="2"/>
</dbReference>
<accession>A0A653DEU9</accession>
<reference evidence="7 8" key="1">
    <citation type="submission" date="2019-01" db="EMBL/GenBank/DDBJ databases">
        <authorList>
            <person name="Sayadi A."/>
        </authorList>
    </citation>
    <scope>NUCLEOTIDE SEQUENCE [LARGE SCALE GENOMIC DNA]</scope>
</reference>
<gene>
    <name evidence="7" type="ORF">CALMAC_LOCUS17009</name>
</gene>
<evidence type="ECO:0000313" key="8">
    <source>
        <dbReference type="Proteomes" id="UP000410492"/>
    </source>
</evidence>
<protein>
    <recommendedName>
        <fullName evidence="9">Rab-GAP TBC domain-containing protein</fullName>
    </recommendedName>
</protein>
<evidence type="ECO:0000259" key="5">
    <source>
        <dbReference type="PROSITE" id="PS01179"/>
    </source>
</evidence>
<dbReference type="FunFam" id="1.10.10.750:FF:000003">
    <property type="entry name" value="GTPase activating protein (Evi5)"/>
    <property type="match status" value="1"/>
</dbReference>
<keyword evidence="2 3" id="KW-0175">Coiled coil</keyword>
<evidence type="ECO:0008006" key="9">
    <source>
        <dbReference type="Google" id="ProtNLM"/>
    </source>
</evidence>
<dbReference type="InterPro" id="IPR022164">
    <property type="entry name" value="Kinesin-like"/>
</dbReference>
<dbReference type="FunFam" id="1.10.472.80:FF:000027">
    <property type="entry name" value="GTPase activating protein (Evi5)"/>
    <property type="match status" value="1"/>
</dbReference>
<evidence type="ECO:0000256" key="1">
    <source>
        <dbReference type="ARBA" id="ARBA00022468"/>
    </source>
</evidence>